<sequence>MGSESLAFKEWVKSEGLQQSFPIDAGLKGREVAIEVEDYLNSLLTNSQTREPLLPALGGLPFALKDHIDKDLENFRQAGIIPIFVFSGLEIGCRDRKTISKESKKALDILDEAWSVYDLGRGDDAVVAFGKACTYRTSHIARYLMFYLAQQSVQVIVAPYSAAAQIAYLDEVGQTDCSFGSASILVFGVDQIITHFDWEAQRGYYVTQEAILHKLGYSKPQFVDLCLLSGSSILAIMPEVENDPTPSKLTAARAVLTRAGNNDGHTACLRANDTEYLDLFRKAKTAVQHMVIVSDKGEYKPLDPDNSPSDLHEVISHRLPDELMTWFHHGFIGSRVLNWRARSEIFETPPLDGGSSQAYKDLVQDKLRPMRTRCLAVLTKSLHRYYTKQDVNLVCWFNDNDKKALGLPDTPFSEVAKDAESWHVKDSLLNQASHVKNIDLNYSPIEYAITMLSDEATAKKTVTRRKDGEHSLITTQSELLSNILWRFLQDRGYINSDHTLSAWGKALMAAFERAISDKLLGTTSPPGEAEEAIFVAFELLRLDVLNSKPTFQQPPYTGAPMRGTDADKAHVNLISRVACLGTFKHHAIGYTGPLSRHLLAFHQVAAAVRNTLRDLTEVHACNMLLSASADRERENEYRTIASRMPFGKEPDLGLGLVVKSFLDEQSQDPSRRANIKNWFNHAEDIDGDLAKAWKMWAAINAGVQAADSAIVSSELKNTFQNADTWLQQKRQAAPITNGTNGA</sequence>
<accession>A0ABR0EUM0</accession>
<evidence type="ECO:0000259" key="3">
    <source>
        <dbReference type="Pfam" id="PF00867"/>
    </source>
</evidence>
<dbReference type="InterPro" id="IPR022039">
    <property type="entry name" value="MKT1_C"/>
</dbReference>
<dbReference type="InterPro" id="IPR022040">
    <property type="entry name" value="MKT1_N"/>
</dbReference>
<dbReference type="SUPFAM" id="SSF88723">
    <property type="entry name" value="PIN domain-like"/>
    <property type="match status" value="1"/>
</dbReference>
<keyword evidence="1" id="KW-0810">Translation regulation</keyword>
<feature type="domain" description="Post-transcriptional regulator MKT1 C-terminal" evidence="4">
    <location>
        <begin position="486"/>
        <end position="728"/>
    </location>
</feature>
<dbReference type="EMBL" id="JAXOVC010000002">
    <property type="protein sequence ID" value="KAK4504771.1"/>
    <property type="molecule type" value="Genomic_DNA"/>
</dbReference>
<dbReference type="PRINTS" id="PR00853">
    <property type="entry name" value="XPGRADSUPER"/>
</dbReference>
<evidence type="ECO:0000313" key="6">
    <source>
        <dbReference type="EMBL" id="KAK4504771.1"/>
    </source>
</evidence>
<dbReference type="PANTHER" id="PTHR11081">
    <property type="entry name" value="FLAP ENDONUCLEASE FAMILY MEMBER"/>
    <property type="match status" value="1"/>
</dbReference>
<dbReference type="InterPro" id="IPR006086">
    <property type="entry name" value="XPG-I_dom"/>
</dbReference>
<dbReference type="Gene3D" id="3.40.50.1010">
    <property type="entry name" value="5'-nuclease"/>
    <property type="match status" value="1"/>
</dbReference>
<evidence type="ECO:0000256" key="1">
    <source>
        <dbReference type="ARBA" id="ARBA00022845"/>
    </source>
</evidence>
<dbReference type="CDD" id="cd09858">
    <property type="entry name" value="PIN_MKT1"/>
    <property type="match status" value="1"/>
</dbReference>
<keyword evidence="7" id="KW-1185">Reference proteome</keyword>
<dbReference type="Pfam" id="PF12247">
    <property type="entry name" value="MKT1_N"/>
    <property type="match status" value="1"/>
</dbReference>
<name>A0ABR0EUM0_ZASCE</name>
<dbReference type="Proteomes" id="UP001305779">
    <property type="component" value="Unassembled WGS sequence"/>
</dbReference>
<proteinExistence type="inferred from homology"/>
<comment type="similarity">
    <text evidence="2">Belongs to the XPG/RAD2 endonuclease family.</text>
</comment>
<reference evidence="6 7" key="1">
    <citation type="journal article" date="2023" name="G3 (Bethesda)">
        <title>A chromosome-level genome assembly of Zasmidium syzygii isolated from banana leaves.</title>
        <authorList>
            <person name="van Westerhoven A.C."/>
            <person name="Mehrabi R."/>
            <person name="Talebi R."/>
            <person name="Steentjes M.B.F."/>
            <person name="Corcolon B."/>
            <person name="Chong P.A."/>
            <person name="Kema G.H.J."/>
            <person name="Seidl M.F."/>
        </authorList>
    </citation>
    <scope>NUCLEOTIDE SEQUENCE [LARGE SCALE GENOMIC DNA]</scope>
    <source>
        <strain evidence="6 7">P124</strain>
    </source>
</reference>
<evidence type="ECO:0000259" key="4">
    <source>
        <dbReference type="Pfam" id="PF12246"/>
    </source>
</evidence>
<dbReference type="Pfam" id="PF12246">
    <property type="entry name" value="MKT1_C"/>
    <property type="match status" value="1"/>
</dbReference>
<feature type="domain" description="XPG-I" evidence="3">
    <location>
        <begin position="153"/>
        <end position="231"/>
    </location>
</feature>
<dbReference type="InterPro" id="IPR006084">
    <property type="entry name" value="XPG/Rad2"/>
</dbReference>
<evidence type="ECO:0000313" key="7">
    <source>
        <dbReference type="Proteomes" id="UP001305779"/>
    </source>
</evidence>
<comment type="caution">
    <text evidence="6">The sequence shown here is derived from an EMBL/GenBank/DDBJ whole genome shotgun (WGS) entry which is preliminary data.</text>
</comment>
<feature type="domain" description="Post-transcriptional regulator MKT1 N-terminal" evidence="5">
    <location>
        <begin position="308"/>
        <end position="397"/>
    </location>
</feature>
<evidence type="ECO:0000259" key="5">
    <source>
        <dbReference type="Pfam" id="PF12247"/>
    </source>
</evidence>
<protein>
    <submittedName>
        <fullName evidence="6">Uncharacterized protein</fullName>
    </submittedName>
</protein>
<dbReference type="PANTHER" id="PTHR11081:SF32">
    <property type="entry name" value="POST-TRANSCRIPTIONAL REGULATOR MKT1"/>
    <property type="match status" value="1"/>
</dbReference>
<organism evidence="6 7">
    <name type="scientific">Zasmidium cellare</name>
    <name type="common">Wine cellar mold</name>
    <name type="synonym">Racodium cellare</name>
    <dbReference type="NCBI Taxonomy" id="395010"/>
    <lineage>
        <taxon>Eukaryota</taxon>
        <taxon>Fungi</taxon>
        <taxon>Dikarya</taxon>
        <taxon>Ascomycota</taxon>
        <taxon>Pezizomycotina</taxon>
        <taxon>Dothideomycetes</taxon>
        <taxon>Dothideomycetidae</taxon>
        <taxon>Mycosphaerellales</taxon>
        <taxon>Mycosphaerellaceae</taxon>
        <taxon>Zasmidium</taxon>
    </lineage>
</organism>
<evidence type="ECO:0000256" key="2">
    <source>
        <dbReference type="ARBA" id="ARBA00024023"/>
    </source>
</evidence>
<gene>
    <name evidence="6" type="ORF">PRZ48_002733</name>
</gene>
<dbReference type="Pfam" id="PF00867">
    <property type="entry name" value="XPG_I"/>
    <property type="match status" value="1"/>
</dbReference>
<dbReference type="InterPro" id="IPR029060">
    <property type="entry name" value="PIN-like_dom_sf"/>
</dbReference>